<reference evidence="4" key="1">
    <citation type="submission" date="2018-05" db="EMBL/GenBank/DDBJ databases">
        <authorList>
            <person name="Lanie J.A."/>
            <person name="Ng W.-L."/>
            <person name="Kazmierczak K.M."/>
            <person name="Andrzejewski T.M."/>
            <person name="Davidsen T.M."/>
            <person name="Wayne K.J."/>
            <person name="Tettelin H."/>
            <person name="Glass J.I."/>
            <person name="Rusch D."/>
            <person name="Podicherti R."/>
            <person name="Tsui H.-C.T."/>
            <person name="Winkler M.E."/>
        </authorList>
    </citation>
    <scope>NUCLEOTIDE SEQUENCE</scope>
</reference>
<dbReference type="InterPro" id="IPR016166">
    <property type="entry name" value="FAD-bd_PCMH"/>
</dbReference>
<dbReference type="SUPFAM" id="SSF56176">
    <property type="entry name" value="FAD-binding/transporter-associated domain-like"/>
    <property type="match status" value="1"/>
</dbReference>
<dbReference type="EMBL" id="UINC01005754">
    <property type="protein sequence ID" value="SVA23338.1"/>
    <property type="molecule type" value="Genomic_DNA"/>
</dbReference>
<dbReference type="GO" id="GO:0071949">
    <property type="term" value="F:FAD binding"/>
    <property type="evidence" value="ECO:0007669"/>
    <property type="project" value="InterPro"/>
</dbReference>
<name>A0A381U715_9ZZZZ</name>
<keyword evidence="1" id="KW-0560">Oxidoreductase</keyword>
<dbReference type="GO" id="GO:0003885">
    <property type="term" value="F:D-arabinono-1,4-lactone oxidase activity"/>
    <property type="evidence" value="ECO:0007669"/>
    <property type="project" value="InterPro"/>
</dbReference>
<feature type="non-terminal residue" evidence="4">
    <location>
        <position position="1"/>
    </location>
</feature>
<dbReference type="PROSITE" id="PS51387">
    <property type="entry name" value="FAD_PCMH"/>
    <property type="match status" value="1"/>
</dbReference>
<dbReference type="Gene3D" id="3.30.465.10">
    <property type="match status" value="1"/>
</dbReference>
<dbReference type="InterPro" id="IPR010031">
    <property type="entry name" value="FAD_lactone_oxidase-like"/>
</dbReference>
<evidence type="ECO:0000313" key="4">
    <source>
        <dbReference type="EMBL" id="SVA23338.1"/>
    </source>
</evidence>
<evidence type="ECO:0000256" key="2">
    <source>
        <dbReference type="SAM" id="MobiDB-lite"/>
    </source>
</evidence>
<evidence type="ECO:0000259" key="3">
    <source>
        <dbReference type="PROSITE" id="PS51387"/>
    </source>
</evidence>
<dbReference type="InterPro" id="IPR007173">
    <property type="entry name" value="ALO_C"/>
</dbReference>
<evidence type="ECO:0000256" key="1">
    <source>
        <dbReference type="ARBA" id="ARBA00023002"/>
    </source>
</evidence>
<proteinExistence type="predicted"/>
<dbReference type="Pfam" id="PF04030">
    <property type="entry name" value="ALO"/>
    <property type="match status" value="1"/>
</dbReference>
<dbReference type="GO" id="GO:0016020">
    <property type="term" value="C:membrane"/>
    <property type="evidence" value="ECO:0007669"/>
    <property type="project" value="InterPro"/>
</dbReference>
<dbReference type="PANTHER" id="PTHR43762">
    <property type="entry name" value="L-GULONOLACTONE OXIDASE"/>
    <property type="match status" value="1"/>
</dbReference>
<organism evidence="4">
    <name type="scientific">marine metagenome</name>
    <dbReference type="NCBI Taxonomy" id="408172"/>
    <lineage>
        <taxon>unclassified sequences</taxon>
        <taxon>metagenomes</taxon>
        <taxon>ecological metagenomes</taxon>
    </lineage>
</organism>
<feature type="domain" description="FAD-binding PCMH-type" evidence="3">
    <location>
        <begin position="10"/>
        <end position="174"/>
    </location>
</feature>
<feature type="region of interest" description="Disordered" evidence="2">
    <location>
        <begin position="434"/>
        <end position="454"/>
    </location>
</feature>
<protein>
    <recommendedName>
        <fullName evidence="3">FAD-binding PCMH-type domain-containing protein</fullName>
    </recommendedName>
</protein>
<dbReference type="InterPro" id="IPR016169">
    <property type="entry name" value="FAD-bd_PCMH_sub2"/>
</dbReference>
<dbReference type="PANTHER" id="PTHR43762:SF1">
    <property type="entry name" value="D-ARABINONO-1,4-LACTONE OXIDASE"/>
    <property type="match status" value="1"/>
</dbReference>
<dbReference type="InterPro" id="IPR036318">
    <property type="entry name" value="FAD-bd_PCMH-like_sf"/>
</dbReference>
<sequence>VAGWGRTPRSRPRARHRLEPGLDADFAQVGRRGLTVRGLGRSYGDAAQNAGGTVLDLHSPSDAAWYDETNGVALLDGGLSLESLHAWTLPQGWFAPVVPGTCHVTMGGAFAADVHGKNHHHDGSFAEHVDWIELESPVRGVVRLNPGDDLFWATAGGMGLTGIIRRLALSLRRVETAYLRVTTNRMASLDEVLDGLVAADQHATYSVAWLDLFGTGRGLGRGILNTAEHAELADLSRRQTRAPLDYSPGLRLALPDVVPSGLLMPTMMRAFNTLWWRRAPHDDQSVESATSFFHPLDAITNWNRLYGRRGFLQHQFVIPSTEVGLLRHIIERLANSGTAGFLAVLKRFGPASRGHLSFPGEGWTLAVDFPAKPGLAGLLDEIDDLIAGVGGRIYLAKDSRLDPKHVPTMYPRLEAWRELRRGVDPEGLLTSDLNRRLGLTGPRGRSPRIAPRQP</sequence>
<dbReference type="Pfam" id="PF01565">
    <property type="entry name" value="FAD_binding_4"/>
    <property type="match status" value="1"/>
</dbReference>
<accession>A0A381U715</accession>
<gene>
    <name evidence="4" type="ORF">METZ01_LOCUS76192</name>
</gene>
<dbReference type="InterPro" id="IPR006094">
    <property type="entry name" value="Oxid_FAD_bind_N"/>
</dbReference>
<dbReference type="AlphaFoldDB" id="A0A381U715"/>